<protein>
    <submittedName>
        <fullName evidence="2">Uncharacterized protein</fullName>
    </submittedName>
</protein>
<accession>A0A371AZQ4</accession>
<keyword evidence="1" id="KW-1133">Transmembrane helix</keyword>
<gene>
    <name evidence="2" type="ORF">DWV06_00875</name>
</gene>
<dbReference type="EMBL" id="QRCT01000007">
    <property type="protein sequence ID" value="RDU25084.1"/>
    <property type="molecule type" value="Genomic_DNA"/>
</dbReference>
<feature type="transmembrane region" description="Helical" evidence="1">
    <location>
        <begin position="96"/>
        <end position="114"/>
    </location>
</feature>
<name>A0A371AZQ4_9FIRM</name>
<evidence type="ECO:0000256" key="1">
    <source>
        <dbReference type="SAM" id="Phobius"/>
    </source>
</evidence>
<evidence type="ECO:0000313" key="3">
    <source>
        <dbReference type="Proteomes" id="UP000255036"/>
    </source>
</evidence>
<dbReference type="OrthoDB" id="1934172at2"/>
<reference evidence="2 3" key="1">
    <citation type="submission" date="2018-07" db="EMBL/GenBank/DDBJ databases">
        <title>Anaerosacharophilus polymeroproducens gen. nov. sp. nov., an anaerobic bacterium isolated from salt field.</title>
        <authorList>
            <person name="Kim W."/>
            <person name="Yang S.-H."/>
            <person name="Oh J."/>
            <person name="Lee J.-H."/>
            <person name="Kwon K.K."/>
        </authorList>
    </citation>
    <scope>NUCLEOTIDE SEQUENCE [LARGE SCALE GENOMIC DNA]</scope>
    <source>
        <strain evidence="2 3">MCWD5</strain>
    </source>
</reference>
<organism evidence="2 3">
    <name type="scientific">Anaerosacchariphilus polymeriproducens</name>
    <dbReference type="NCBI Taxonomy" id="1812858"/>
    <lineage>
        <taxon>Bacteria</taxon>
        <taxon>Bacillati</taxon>
        <taxon>Bacillota</taxon>
        <taxon>Clostridia</taxon>
        <taxon>Lachnospirales</taxon>
        <taxon>Lachnospiraceae</taxon>
        <taxon>Anaerosacchariphilus</taxon>
    </lineage>
</organism>
<dbReference type="RefSeq" id="WP_115480292.1">
    <property type="nucleotide sequence ID" value="NZ_QRCT01000007.1"/>
</dbReference>
<proteinExistence type="predicted"/>
<dbReference type="AlphaFoldDB" id="A0A371AZQ4"/>
<keyword evidence="1" id="KW-0812">Transmembrane</keyword>
<comment type="caution">
    <text evidence="2">The sequence shown here is derived from an EMBL/GenBank/DDBJ whole genome shotgun (WGS) entry which is preliminary data.</text>
</comment>
<dbReference type="Proteomes" id="UP000255036">
    <property type="component" value="Unassembled WGS sequence"/>
</dbReference>
<sequence>MKLLLSEEVFSRILIGILGLGIVCKIWWTFLYLRLVKETDNMNKTKSTQLRALMLQFEKKYQIKKGIQNIELFVDKHVNQMKVCGFHMQNANRISLSLAMISLIFSCVCGWWSYRGNGQIVQALQYLIEGVLIALILCGIHFIYDFDNQRENIIVNIQEYLENVFINKLEINNRQVVMTEKDKSDSIETEETDKTIENLEESMLFKELLEEIFP</sequence>
<keyword evidence="3" id="KW-1185">Reference proteome</keyword>
<evidence type="ECO:0000313" key="2">
    <source>
        <dbReference type="EMBL" id="RDU25084.1"/>
    </source>
</evidence>
<feature type="transmembrane region" description="Helical" evidence="1">
    <location>
        <begin position="12"/>
        <end position="33"/>
    </location>
</feature>
<feature type="transmembrane region" description="Helical" evidence="1">
    <location>
        <begin position="126"/>
        <end position="144"/>
    </location>
</feature>
<keyword evidence="1" id="KW-0472">Membrane</keyword>